<name>A0A7Y0Q4P9_9FIRM</name>
<proteinExistence type="predicted"/>
<organism evidence="1 2">
    <name type="scientific">Sulfobacillus harzensis</name>
    <dbReference type="NCBI Taxonomy" id="2729629"/>
    <lineage>
        <taxon>Bacteria</taxon>
        <taxon>Bacillati</taxon>
        <taxon>Bacillota</taxon>
        <taxon>Clostridia</taxon>
        <taxon>Eubacteriales</taxon>
        <taxon>Clostridiales Family XVII. Incertae Sedis</taxon>
        <taxon>Sulfobacillus</taxon>
    </lineage>
</organism>
<evidence type="ECO:0000313" key="1">
    <source>
        <dbReference type="EMBL" id="NMP23464.1"/>
    </source>
</evidence>
<accession>A0A7Y0Q4P9</accession>
<reference evidence="1 2" key="1">
    <citation type="submission" date="2020-04" db="EMBL/GenBank/DDBJ databases">
        <authorList>
            <person name="Zhang R."/>
            <person name="Schippers A."/>
        </authorList>
    </citation>
    <scope>NUCLEOTIDE SEQUENCE [LARGE SCALE GENOMIC DNA]</scope>
    <source>
        <strain evidence="1 2">DSM 109850</strain>
    </source>
</reference>
<keyword evidence="2" id="KW-1185">Reference proteome</keyword>
<evidence type="ECO:0008006" key="3">
    <source>
        <dbReference type="Google" id="ProtNLM"/>
    </source>
</evidence>
<sequence length="268" mass="30690">MGKTIGVVSRFPEHLSHFDLAYYEVKDVAGVWHPPIVGTVPMVSVFGDNRAASDHPEWVQVDANGQRAVRSSRYFDWDAICPSHPEVRRLAVDWVQKAAQQSRSRRLRLDDASFAREGYCRCELCLEKAGGQDQLEAYRQRVISAFVEEVRNDIPHVDMTLFPDPLPGHLERRFGNNLDQLSDLVDRFIVPIYDLHYATTYWLEILAQGFRERLTRPFFVELYALGVAEEALGRAAEVALHYADGVLFAYGNKLDALLRLRERLERVS</sequence>
<evidence type="ECO:0000313" key="2">
    <source>
        <dbReference type="Proteomes" id="UP000533476"/>
    </source>
</evidence>
<dbReference type="Proteomes" id="UP000533476">
    <property type="component" value="Unassembled WGS sequence"/>
</dbReference>
<gene>
    <name evidence="1" type="ORF">HIJ39_14045</name>
</gene>
<protein>
    <recommendedName>
        <fullName evidence="3">DUF4015 domain-containing protein</fullName>
    </recommendedName>
</protein>
<dbReference type="EMBL" id="JABBVZ010000052">
    <property type="protein sequence ID" value="NMP23464.1"/>
    <property type="molecule type" value="Genomic_DNA"/>
</dbReference>
<comment type="caution">
    <text evidence="1">The sequence shown here is derived from an EMBL/GenBank/DDBJ whole genome shotgun (WGS) entry which is preliminary data.</text>
</comment>
<dbReference type="AlphaFoldDB" id="A0A7Y0Q4P9"/>
<dbReference type="RefSeq" id="WP_169100761.1">
    <property type="nucleotide sequence ID" value="NZ_JABBVZ010000052.1"/>
</dbReference>